<dbReference type="PROSITE" id="PS51257">
    <property type="entry name" value="PROKAR_LIPOPROTEIN"/>
    <property type="match status" value="1"/>
</dbReference>
<name>A0A2P2E615_9PROT</name>
<dbReference type="Proteomes" id="UP000245086">
    <property type="component" value="Unassembled WGS sequence"/>
</dbReference>
<organism evidence="2 3">
    <name type="scientific">Candidatus Phycosocius bacilliformis</name>
    <dbReference type="NCBI Taxonomy" id="1445552"/>
    <lineage>
        <taxon>Bacteria</taxon>
        <taxon>Pseudomonadati</taxon>
        <taxon>Pseudomonadota</taxon>
        <taxon>Alphaproteobacteria</taxon>
        <taxon>Caulobacterales</taxon>
        <taxon>Caulobacterales incertae sedis</taxon>
        <taxon>Candidatus Phycosocius</taxon>
    </lineage>
</organism>
<evidence type="ECO:0000256" key="1">
    <source>
        <dbReference type="SAM" id="SignalP"/>
    </source>
</evidence>
<keyword evidence="3" id="KW-1185">Reference proteome</keyword>
<protein>
    <recommendedName>
        <fullName evidence="4">Lipoprotein</fullName>
    </recommendedName>
</protein>
<keyword evidence="1" id="KW-0732">Signal</keyword>
<sequence>MMRTLLLLASFAGMMATAGLAGCALDPVETDPAKAEARAAAMRQDCYRRGGTWSEEARTCVGADPIRR</sequence>
<gene>
    <name evidence="2" type="ORF">PbB2_00155</name>
</gene>
<accession>A0A2P2E615</accession>
<feature type="chain" id="PRO_5015109474" description="Lipoprotein" evidence="1">
    <location>
        <begin position="22"/>
        <end position="68"/>
    </location>
</feature>
<dbReference type="EMBL" id="BFBR01000001">
    <property type="protein sequence ID" value="GBF56499.1"/>
    <property type="molecule type" value="Genomic_DNA"/>
</dbReference>
<proteinExistence type="predicted"/>
<comment type="caution">
    <text evidence="2">The sequence shown here is derived from an EMBL/GenBank/DDBJ whole genome shotgun (WGS) entry which is preliminary data.</text>
</comment>
<evidence type="ECO:0000313" key="2">
    <source>
        <dbReference type="EMBL" id="GBF56499.1"/>
    </source>
</evidence>
<reference evidence="2 3" key="1">
    <citation type="journal article" date="2018" name="Genome Announc.">
        <title>Draft Genome Sequence of "Candidatus Phycosocius bacilliformis," an Alphaproteobacterial Ectosymbiont of the Hydrocarbon-Producing Green Alga Botryococcus braunii.</title>
        <authorList>
            <person name="Tanabe Y."/>
            <person name="Yamaguchi H."/>
            <person name="Watanabe M.M."/>
        </authorList>
    </citation>
    <scope>NUCLEOTIDE SEQUENCE [LARGE SCALE GENOMIC DNA]</scope>
    <source>
        <strain evidence="2 3">BOTRYCO-2</strain>
    </source>
</reference>
<feature type="signal peptide" evidence="1">
    <location>
        <begin position="1"/>
        <end position="21"/>
    </location>
</feature>
<evidence type="ECO:0000313" key="3">
    <source>
        <dbReference type="Proteomes" id="UP000245086"/>
    </source>
</evidence>
<dbReference type="AlphaFoldDB" id="A0A2P2E615"/>
<evidence type="ECO:0008006" key="4">
    <source>
        <dbReference type="Google" id="ProtNLM"/>
    </source>
</evidence>